<dbReference type="EMBL" id="BJNE01000002">
    <property type="protein sequence ID" value="GEC11531.1"/>
    <property type="molecule type" value="Genomic_DNA"/>
</dbReference>
<organism evidence="2 3">
    <name type="scientific">Glutamicibacter nicotianae</name>
    <name type="common">Arthrobacter nicotianae</name>
    <dbReference type="NCBI Taxonomy" id="37929"/>
    <lineage>
        <taxon>Bacteria</taxon>
        <taxon>Bacillati</taxon>
        <taxon>Actinomycetota</taxon>
        <taxon>Actinomycetes</taxon>
        <taxon>Micrococcales</taxon>
        <taxon>Micrococcaceae</taxon>
        <taxon>Glutamicibacter</taxon>
    </lineage>
</organism>
<feature type="transmembrane region" description="Helical" evidence="1">
    <location>
        <begin position="202"/>
        <end position="225"/>
    </location>
</feature>
<evidence type="ECO:0000313" key="3">
    <source>
        <dbReference type="Proteomes" id="UP000316242"/>
    </source>
</evidence>
<reference evidence="2 3" key="1">
    <citation type="submission" date="2019-06" db="EMBL/GenBank/DDBJ databases">
        <title>Whole genome shotgun sequence of Glutamicibacter nicotianae NBRC 14234.</title>
        <authorList>
            <person name="Hosoyama A."/>
            <person name="Uohara A."/>
            <person name="Ohji S."/>
            <person name="Ichikawa N."/>
        </authorList>
    </citation>
    <scope>NUCLEOTIDE SEQUENCE [LARGE SCALE GENOMIC DNA]</scope>
    <source>
        <strain evidence="2 3">NBRC 14234</strain>
    </source>
</reference>
<dbReference type="PANTHER" id="PTHR37814:SF1">
    <property type="entry name" value="MEMBRANE PROTEIN"/>
    <property type="match status" value="1"/>
</dbReference>
<gene>
    <name evidence="2" type="ORF">ANI01nite_07340</name>
</gene>
<dbReference type="RefSeq" id="WP_141356101.1">
    <property type="nucleotide sequence ID" value="NZ_BAAAWM010000001.1"/>
</dbReference>
<proteinExistence type="predicted"/>
<feature type="transmembrane region" description="Helical" evidence="1">
    <location>
        <begin position="318"/>
        <end position="338"/>
    </location>
</feature>
<keyword evidence="1" id="KW-1133">Transmembrane helix</keyword>
<sequence length="388" mass="41088">MTDRTAVQPLGASTRRLSPKRVLTFAGAIIAFLIGSGFATGQEILQYFTSYGYWGIFGTGALVLALMSYVIIEFFLVGQAKKFDKPSQIFHYYCGKHLGSFFDYFSILFVFLSFAVMVAGAGAVFEEHYGLSRFIGGGALAIVVGASVWFGLRSLVDIIGKIGPLIVVIAIALGIMGIVRGSDGISAGNALLPGLDVTQASSNWVLSALSYVGFCMLWLAAFLTALGKTARSRKEAVAGGSLGAIAFSLACIIVGLGLLANITKVAGTEIPMLVLATDISPVLASGISVMILAGIYTTAVPLLWTVSSRFFVDNTPRFRYSTVGLAVLGTVIGLLVPFSQMVNVVYVVNGYVGILLLVLMLVKTTTRACRDRLAPATGRNAKTSRDLL</sequence>
<accession>A0ABQ0RJ80</accession>
<evidence type="ECO:0000256" key="1">
    <source>
        <dbReference type="SAM" id="Phobius"/>
    </source>
</evidence>
<feature type="transmembrane region" description="Helical" evidence="1">
    <location>
        <begin position="344"/>
        <end position="362"/>
    </location>
</feature>
<comment type="caution">
    <text evidence="2">The sequence shown here is derived from an EMBL/GenBank/DDBJ whole genome shotgun (WGS) entry which is preliminary data.</text>
</comment>
<feature type="transmembrane region" description="Helical" evidence="1">
    <location>
        <begin position="237"/>
        <end position="262"/>
    </location>
</feature>
<dbReference type="InterPro" id="IPR038728">
    <property type="entry name" value="YkvI-like"/>
</dbReference>
<keyword evidence="3" id="KW-1185">Reference proteome</keyword>
<name>A0ABQ0RJ80_GLUNI</name>
<keyword evidence="1" id="KW-0472">Membrane</keyword>
<feature type="transmembrane region" description="Helical" evidence="1">
    <location>
        <begin position="98"/>
        <end position="125"/>
    </location>
</feature>
<feature type="transmembrane region" description="Helical" evidence="1">
    <location>
        <begin position="51"/>
        <end position="77"/>
    </location>
</feature>
<evidence type="ECO:0000313" key="2">
    <source>
        <dbReference type="EMBL" id="GEC11531.1"/>
    </source>
</evidence>
<dbReference type="Proteomes" id="UP000316242">
    <property type="component" value="Unassembled WGS sequence"/>
</dbReference>
<feature type="transmembrane region" description="Helical" evidence="1">
    <location>
        <begin position="162"/>
        <end position="182"/>
    </location>
</feature>
<dbReference type="PANTHER" id="PTHR37814">
    <property type="entry name" value="CONSERVED MEMBRANE PROTEIN"/>
    <property type="match status" value="1"/>
</dbReference>
<protein>
    <submittedName>
        <fullName evidence="2">Membrane protein</fullName>
    </submittedName>
</protein>
<feature type="transmembrane region" description="Helical" evidence="1">
    <location>
        <begin position="21"/>
        <end position="39"/>
    </location>
</feature>
<feature type="transmembrane region" description="Helical" evidence="1">
    <location>
        <begin position="282"/>
        <end position="306"/>
    </location>
</feature>
<feature type="transmembrane region" description="Helical" evidence="1">
    <location>
        <begin position="131"/>
        <end position="150"/>
    </location>
</feature>
<keyword evidence="1" id="KW-0812">Transmembrane</keyword>